<comment type="similarity">
    <text evidence="1">Belongs to the plant LTP family. PEARLI1 subfamily.</text>
</comment>
<keyword evidence="3" id="KW-1185">Reference proteome</keyword>
<evidence type="ECO:0000256" key="1">
    <source>
        <dbReference type="ARBA" id="ARBA00008965"/>
    </source>
</evidence>
<dbReference type="Gene3D" id="1.10.110.10">
    <property type="entry name" value="Plant lipid-transfer and hydrophobic proteins"/>
    <property type="match status" value="1"/>
</dbReference>
<dbReference type="PANTHER" id="PTHR31731">
    <property type="match status" value="1"/>
</dbReference>
<evidence type="ECO:0000313" key="3">
    <source>
        <dbReference type="Proteomes" id="UP000447434"/>
    </source>
</evidence>
<dbReference type="InterPro" id="IPR036312">
    <property type="entry name" value="Bifun_inhib/LTP/seed_sf"/>
</dbReference>
<sequence>MASKVALMVSLNILFFTLVSSTYAPSPSPTLVSSIYDPSPSPSTFPNLLQYGNCSVGYYNFHVCADLFGLIGVPSGHPCCSILHGLVNIEAAVCLCTAFKLNVLGFSINIPIHLSYIFDTCGKDKPDNFKCT</sequence>
<gene>
    <name evidence="2" type="ORF">Lalb_Chr16g0389441</name>
</gene>
<dbReference type="EMBL" id="WOCE01000016">
    <property type="protein sequence ID" value="KAE9597704.1"/>
    <property type="molecule type" value="Genomic_DNA"/>
</dbReference>
<dbReference type="SUPFAM" id="SSF47699">
    <property type="entry name" value="Bifunctional inhibitor/lipid-transfer protein/seed storage 2S albumin"/>
    <property type="match status" value="1"/>
</dbReference>
<dbReference type="CDD" id="cd01958">
    <property type="entry name" value="HPS_like"/>
    <property type="match status" value="1"/>
</dbReference>
<evidence type="ECO:0000313" key="2">
    <source>
        <dbReference type="EMBL" id="KAE9597704.1"/>
    </source>
</evidence>
<accession>A0A6A4PA92</accession>
<dbReference type="AlphaFoldDB" id="A0A6A4PA92"/>
<name>A0A6A4PA92_LUPAL</name>
<dbReference type="InterPro" id="IPR051636">
    <property type="entry name" value="Plant_LTP/defense-related"/>
</dbReference>
<dbReference type="InterPro" id="IPR027923">
    <property type="entry name" value="Hydrophob_seed_dom"/>
</dbReference>
<protein>
    <submittedName>
        <fullName evidence="2">Putative bifunctional inhibitor/plant lipid transfer protein/seed storage helical</fullName>
    </submittedName>
</protein>
<reference evidence="3" key="1">
    <citation type="journal article" date="2020" name="Nat. Commun.">
        <title>Genome sequence of the cluster root forming white lupin.</title>
        <authorList>
            <person name="Hufnagel B."/>
            <person name="Marques A."/>
            <person name="Soriano A."/>
            <person name="Marques L."/>
            <person name="Divol F."/>
            <person name="Doumas P."/>
            <person name="Sallet E."/>
            <person name="Mancinotti D."/>
            <person name="Carrere S."/>
            <person name="Marande W."/>
            <person name="Arribat S."/>
            <person name="Keller J."/>
            <person name="Huneau C."/>
            <person name="Blein T."/>
            <person name="Aime D."/>
            <person name="Laguerre M."/>
            <person name="Taylor J."/>
            <person name="Schubert V."/>
            <person name="Nelson M."/>
            <person name="Geu-Flores F."/>
            <person name="Crespi M."/>
            <person name="Gallardo-Guerrero K."/>
            <person name="Delaux P.-M."/>
            <person name="Salse J."/>
            <person name="Berges H."/>
            <person name="Guyot R."/>
            <person name="Gouzy J."/>
            <person name="Peret B."/>
        </authorList>
    </citation>
    <scope>NUCLEOTIDE SEQUENCE [LARGE SCALE GENOMIC DNA]</scope>
    <source>
        <strain evidence="3">cv. Amiga</strain>
    </source>
</reference>
<dbReference type="Pfam" id="PF14547">
    <property type="entry name" value="Hydrophob_seed"/>
    <property type="match status" value="1"/>
</dbReference>
<organism evidence="2 3">
    <name type="scientific">Lupinus albus</name>
    <name type="common">White lupine</name>
    <name type="synonym">Lupinus termis</name>
    <dbReference type="NCBI Taxonomy" id="3870"/>
    <lineage>
        <taxon>Eukaryota</taxon>
        <taxon>Viridiplantae</taxon>
        <taxon>Streptophyta</taxon>
        <taxon>Embryophyta</taxon>
        <taxon>Tracheophyta</taxon>
        <taxon>Spermatophyta</taxon>
        <taxon>Magnoliopsida</taxon>
        <taxon>eudicotyledons</taxon>
        <taxon>Gunneridae</taxon>
        <taxon>Pentapetalae</taxon>
        <taxon>rosids</taxon>
        <taxon>fabids</taxon>
        <taxon>Fabales</taxon>
        <taxon>Fabaceae</taxon>
        <taxon>Papilionoideae</taxon>
        <taxon>50 kb inversion clade</taxon>
        <taxon>genistoids sensu lato</taxon>
        <taxon>core genistoids</taxon>
        <taxon>Genisteae</taxon>
        <taxon>Lupinus</taxon>
    </lineage>
</organism>
<dbReference type="Proteomes" id="UP000447434">
    <property type="component" value="Chromosome 16"/>
</dbReference>
<comment type="caution">
    <text evidence="2">The sequence shown here is derived from an EMBL/GenBank/DDBJ whole genome shotgun (WGS) entry which is preliminary data.</text>
</comment>
<proteinExistence type="inferred from homology"/>
<dbReference type="OrthoDB" id="696558at2759"/>